<dbReference type="NCBIfam" id="TIGR02532">
    <property type="entry name" value="IV_pilin_GFxxxE"/>
    <property type="match status" value="1"/>
</dbReference>
<dbReference type="GO" id="GO:0015628">
    <property type="term" value="P:protein secretion by the type II secretion system"/>
    <property type="evidence" value="ECO:0007669"/>
    <property type="project" value="InterPro"/>
</dbReference>
<evidence type="ECO:0000313" key="3">
    <source>
        <dbReference type="EMBL" id="RXJ65348.1"/>
    </source>
</evidence>
<sequence>MKRAFSLLELIFAIVVIGIISSFALPKYLDTRNQAMASTIQRDVVTAISSIQTYYLINRKIDNIGDALTLNTQYWHTEKMKTIFDENSKDCVILEITDEKIQIIVNEEAGAVCEELVKRGITTQDIDLI</sequence>
<evidence type="ECO:0000313" key="4">
    <source>
        <dbReference type="Proteomes" id="UP000290172"/>
    </source>
</evidence>
<keyword evidence="2" id="KW-1133">Transmembrane helix</keyword>
<dbReference type="Gene3D" id="3.30.700.10">
    <property type="entry name" value="Glycoprotein, Type 4 Pilin"/>
    <property type="match status" value="1"/>
</dbReference>
<accession>A0A4V1LQN8</accession>
<dbReference type="EMBL" id="PDKJ01000029">
    <property type="protein sequence ID" value="RXJ65348.1"/>
    <property type="molecule type" value="Genomic_DNA"/>
</dbReference>
<dbReference type="AlphaFoldDB" id="A0A4V1LQN8"/>
<dbReference type="GO" id="GO:0015627">
    <property type="term" value="C:type II protein secretion system complex"/>
    <property type="evidence" value="ECO:0007669"/>
    <property type="project" value="InterPro"/>
</dbReference>
<feature type="transmembrane region" description="Helical" evidence="2">
    <location>
        <begin position="7"/>
        <end position="25"/>
    </location>
</feature>
<dbReference type="InterPro" id="IPR012902">
    <property type="entry name" value="N_methyl_site"/>
</dbReference>
<dbReference type="SUPFAM" id="SSF54523">
    <property type="entry name" value="Pili subunits"/>
    <property type="match status" value="1"/>
</dbReference>
<proteinExistence type="predicted"/>
<dbReference type="Pfam" id="PF07963">
    <property type="entry name" value="N_methyl"/>
    <property type="match status" value="1"/>
</dbReference>
<keyword evidence="2" id="KW-0812">Transmembrane</keyword>
<protein>
    <submittedName>
        <fullName evidence="3">Prepilin-type cleavage/methylation domain-containing protein</fullName>
    </submittedName>
</protein>
<dbReference type="RefSeq" id="WP_128983748.1">
    <property type="nucleotide sequence ID" value="NZ_PDKJ01000029.1"/>
</dbReference>
<keyword evidence="1" id="KW-0488">Methylation</keyword>
<keyword evidence="2" id="KW-0472">Membrane</keyword>
<evidence type="ECO:0000256" key="2">
    <source>
        <dbReference type="SAM" id="Phobius"/>
    </source>
</evidence>
<reference evidence="3 4" key="1">
    <citation type="submission" date="2017-10" db="EMBL/GenBank/DDBJ databases">
        <title>Genomics of the genus Arcobacter.</title>
        <authorList>
            <person name="Perez-Cataluna A."/>
            <person name="Figueras M.J."/>
        </authorList>
    </citation>
    <scope>NUCLEOTIDE SEQUENCE [LARGE SCALE GENOMIC DNA]</scope>
    <source>
        <strain evidence="3 4">CECT 8993</strain>
    </source>
</reference>
<gene>
    <name evidence="3" type="ORF">CRV08_15455</name>
</gene>
<dbReference type="InterPro" id="IPR045584">
    <property type="entry name" value="Pilin-like"/>
</dbReference>
<dbReference type="PRINTS" id="PR00813">
    <property type="entry name" value="BCTERIALGSPG"/>
</dbReference>
<evidence type="ECO:0000256" key="1">
    <source>
        <dbReference type="ARBA" id="ARBA00022481"/>
    </source>
</evidence>
<dbReference type="Proteomes" id="UP000290172">
    <property type="component" value="Unassembled WGS sequence"/>
</dbReference>
<comment type="caution">
    <text evidence="3">The sequence shown here is derived from an EMBL/GenBank/DDBJ whole genome shotgun (WGS) entry which is preliminary data.</text>
</comment>
<name>A0A4V1LQN8_9BACT</name>
<organism evidence="3 4">
    <name type="scientific">Halarcobacter ebronensis</name>
    <dbReference type="NCBI Taxonomy" id="1462615"/>
    <lineage>
        <taxon>Bacteria</taxon>
        <taxon>Pseudomonadati</taxon>
        <taxon>Campylobacterota</taxon>
        <taxon>Epsilonproteobacteria</taxon>
        <taxon>Campylobacterales</taxon>
        <taxon>Arcobacteraceae</taxon>
        <taxon>Halarcobacter</taxon>
    </lineage>
</organism>
<dbReference type="InterPro" id="IPR000983">
    <property type="entry name" value="Bac_GSPG_pilin"/>
</dbReference>